<evidence type="ECO:0000313" key="3">
    <source>
        <dbReference type="Proteomes" id="UP000183063"/>
    </source>
</evidence>
<keyword evidence="4" id="KW-1185">Reference proteome</keyword>
<dbReference type="Proteomes" id="UP000183063">
    <property type="component" value="Unassembled WGS sequence"/>
</dbReference>
<organism evidence="1 3">
    <name type="scientific">Rhizobium tibeticum</name>
    <dbReference type="NCBI Taxonomy" id="501024"/>
    <lineage>
        <taxon>Bacteria</taxon>
        <taxon>Pseudomonadati</taxon>
        <taxon>Pseudomonadota</taxon>
        <taxon>Alphaproteobacteria</taxon>
        <taxon>Hyphomicrobiales</taxon>
        <taxon>Rhizobiaceae</taxon>
        <taxon>Rhizobium/Agrobacterium group</taxon>
        <taxon>Rhizobium</taxon>
    </lineage>
</organism>
<protein>
    <submittedName>
        <fullName evidence="1">Uncharacterized protein</fullName>
    </submittedName>
</protein>
<dbReference type="EMBL" id="FNXB01000097">
    <property type="protein sequence ID" value="SEI21827.1"/>
    <property type="molecule type" value="Genomic_DNA"/>
</dbReference>
<evidence type="ECO:0000313" key="4">
    <source>
        <dbReference type="Proteomes" id="UP000198939"/>
    </source>
</evidence>
<reference evidence="2 4" key="3">
    <citation type="submission" date="2016-10" db="EMBL/GenBank/DDBJ databases">
        <authorList>
            <person name="Varghese N."/>
            <person name="Submissions S."/>
        </authorList>
    </citation>
    <scope>NUCLEOTIDE SEQUENCE [LARGE SCALE GENOMIC DNA]</scope>
    <source>
        <strain evidence="2 4">CGMCC 1.7071</strain>
    </source>
</reference>
<dbReference type="EMBL" id="FOCV01000083">
    <property type="protein sequence ID" value="SEP32031.1"/>
    <property type="molecule type" value="Genomic_DNA"/>
</dbReference>
<reference evidence="3" key="1">
    <citation type="submission" date="2016-10" db="EMBL/GenBank/DDBJ databases">
        <authorList>
            <person name="Wibberg D."/>
        </authorList>
    </citation>
    <scope>NUCLEOTIDE SEQUENCE [LARGE SCALE GENOMIC DNA]</scope>
</reference>
<dbReference type="AlphaFoldDB" id="A0A1H8WWR5"/>
<dbReference type="Proteomes" id="UP000198939">
    <property type="component" value="Unassembled WGS sequence"/>
</dbReference>
<gene>
    <name evidence="1" type="ORF">RTCCBAU85039_6737</name>
    <name evidence="2" type="ORF">SAMN05216228_10831</name>
</gene>
<reference evidence="1" key="2">
    <citation type="submission" date="2016-10" db="EMBL/GenBank/DDBJ databases">
        <authorList>
            <person name="de Groot N.N."/>
        </authorList>
    </citation>
    <scope>NUCLEOTIDE SEQUENCE [LARGE SCALE GENOMIC DNA]</scope>
    <source>
        <strain evidence="1">CCBAU85039</strain>
    </source>
</reference>
<name>A0A1H8WWR5_9HYPH</name>
<evidence type="ECO:0000313" key="1">
    <source>
        <dbReference type="EMBL" id="SEI21827.1"/>
    </source>
</evidence>
<accession>A0A1H8WWR5</accession>
<sequence length="78" mass="8767">MRHRRGIDLAPPADFAVNLERETLGSLPEMYVLVAAPLVSEERANRPMGTWPAVGEASAPCQFGKEIEMFRLREPCRQ</sequence>
<proteinExistence type="predicted"/>
<evidence type="ECO:0000313" key="2">
    <source>
        <dbReference type="EMBL" id="SEP32031.1"/>
    </source>
</evidence>